<feature type="region of interest" description="Disordered" evidence="1">
    <location>
        <begin position="568"/>
        <end position="594"/>
    </location>
</feature>
<feature type="domain" description="Peptidase S74" evidence="2">
    <location>
        <begin position="384"/>
        <end position="484"/>
    </location>
</feature>
<organism evidence="3 4">
    <name type="scientific">Candidatus Kaiserbacteria bacterium GW2011_GWA2_52_12</name>
    <dbReference type="NCBI Taxonomy" id="1618671"/>
    <lineage>
        <taxon>Bacteria</taxon>
        <taxon>Candidatus Kaiseribacteriota</taxon>
    </lineage>
</organism>
<sequence>MDSTRGRRFRRAAAAYPHKLYPHKLGGRIGKDDKIYVSTTHASSFIQASSTRFSVFDKAYFGGTATSTFDSAGNLSITGTLGVTGATTLGNFTTTNGTTTNATSTNLAVTGTASTSNLIASTGFTFKTVTGFLKATAGAVAAALIDLTNDVTGILPVGSGGTGWANIASGAIPYGNGSSALTTTTAGTAGYVLAYLNGVPTWTATTTLANISGTLAVGSGGTGQTSFGQGWLNSDGTTLSASTSPTVNYIVATSTTATSTIASGGFTVGSSCLVVQQGSGNVGIGTTSPGSKLEVNGAVTIAGGGLLVKGNQISGAVFAGGTGQTAAIAGPATFFFDGTNISQGLYIKDISATNGAAPISFYSTTNLVGSVTQTPTNVAYNTSSDRRIKENIATTTLGLSTLMQIPVDDFDFITDPTHAKTTGFIAQKLLPIFPAAVTTNGDNGIDPLGASSTPWQVDYGRITPLIVKAVQDIANLSEAFKQTLIAWLADAANGITKFFAGEGHFADKLCVGDTCVTPAQFQAMVAAASNAGGDTSGTTDTNQQGDALLDTEPPVITINGNNPAHINVGDTYSLRPTTSTTSPPTPRATPQPPQERLSFAHLIQQMIQQNHLLGSSWRPQILSPRHRNPNRKLWKLRHQNLPLHLLRMHRRKSEPARRRLAGFSVY</sequence>
<proteinExistence type="predicted"/>
<evidence type="ECO:0000256" key="1">
    <source>
        <dbReference type="SAM" id="MobiDB-lite"/>
    </source>
</evidence>
<evidence type="ECO:0000313" key="4">
    <source>
        <dbReference type="Proteomes" id="UP000034273"/>
    </source>
</evidence>
<dbReference type="InterPro" id="IPR030392">
    <property type="entry name" value="S74_ICA"/>
</dbReference>
<dbReference type="EMBL" id="LCQW01000016">
    <property type="protein sequence ID" value="KKW23831.1"/>
    <property type="molecule type" value="Genomic_DNA"/>
</dbReference>
<dbReference type="STRING" id="1618671.UY67_C0016G0018"/>
<name>A0A0G1WYK6_9BACT</name>
<comment type="caution">
    <text evidence="3">The sequence shown here is derived from an EMBL/GenBank/DDBJ whole genome shotgun (WGS) entry which is preliminary data.</text>
</comment>
<evidence type="ECO:0000313" key="3">
    <source>
        <dbReference type="EMBL" id="KKW23831.1"/>
    </source>
</evidence>
<feature type="compositionally biased region" description="Pro residues" evidence="1">
    <location>
        <begin position="583"/>
        <end position="593"/>
    </location>
</feature>
<dbReference type="Pfam" id="PF13884">
    <property type="entry name" value="Peptidase_S74"/>
    <property type="match status" value="1"/>
</dbReference>
<dbReference type="Proteomes" id="UP000034273">
    <property type="component" value="Unassembled WGS sequence"/>
</dbReference>
<protein>
    <recommendedName>
        <fullName evidence="2">Peptidase S74 domain-containing protein</fullName>
    </recommendedName>
</protein>
<accession>A0A0G1WYK6</accession>
<dbReference type="PROSITE" id="PS51688">
    <property type="entry name" value="ICA"/>
    <property type="match status" value="1"/>
</dbReference>
<reference evidence="3 4" key="1">
    <citation type="journal article" date="2015" name="Nature">
        <title>rRNA introns, odd ribosomes, and small enigmatic genomes across a large radiation of phyla.</title>
        <authorList>
            <person name="Brown C.T."/>
            <person name="Hug L.A."/>
            <person name="Thomas B.C."/>
            <person name="Sharon I."/>
            <person name="Castelle C.J."/>
            <person name="Singh A."/>
            <person name="Wilkins M.J."/>
            <person name="Williams K.H."/>
            <person name="Banfield J.F."/>
        </authorList>
    </citation>
    <scope>NUCLEOTIDE SEQUENCE [LARGE SCALE GENOMIC DNA]</scope>
</reference>
<dbReference type="AlphaFoldDB" id="A0A0G1WYK6"/>
<gene>
    <name evidence="3" type="ORF">UY67_C0016G0018</name>
</gene>
<evidence type="ECO:0000259" key="2">
    <source>
        <dbReference type="PROSITE" id="PS51688"/>
    </source>
</evidence>